<dbReference type="RefSeq" id="WP_053016512.1">
    <property type="nucleotide sequence ID" value="NZ_JACFTY010000001.1"/>
</dbReference>
<sequence>MLDLKNKITKYISTNNGTSFVEIENIFEENNYEYNGNVAFCNRENTNIIFWTGWKQEAINIMVELLNDKKIVMEPCELLIYLVDGKRLKLPILNKPSDAKELCWLPVSFKIKGV</sequence>
<name>A0A7Z8E3G5_STACP</name>
<evidence type="ECO:0000313" key="2">
    <source>
        <dbReference type="Proteomes" id="UP000291949"/>
    </source>
</evidence>
<proteinExistence type="predicted"/>
<evidence type="ECO:0000313" key="1">
    <source>
        <dbReference type="EMBL" id="TBW77754.1"/>
    </source>
</evidence>
<dbReference type="Proteomes" id="UP000291949">
    <property type="component" value="Unassembled WGS sequence"/>
</dbReference>
<comment type="caution">
    <text evidence="1">The sequence shown here is derived from an EMBL/GenBank/DDBJ whole genome shotgun (WGS) entry which is preliminary data.</text>
</comment>
<protein>
    <submittedName>
        <fullName evidence="1">Pathogenicity island protein</fullName>
    </submittedName>
</protein>
<gene>
    <name evidence="1" type="ORF">EQ811_01425</name>
</gene>
<dbReference type="EMBL" id="SCHC01000001">
    <property type="protein sequence ID" value="TBW77754.1"/>
    <property type="molecule type" value="Genomic_DNA"/>
</dbReference>
<organism evidence="1 2">
    <name type="scientific">Staphylococcus capitis</name>
    <dbReference type="NCBI Taxonomy" id="29388"/>
    <lineage>
        <taxon>Bacteria</taxon>
        <taxon>Bacillati</taxon>
        <taxon>Bacillota</taxon>
        <taxon>Bacilli</taxon>
        <taxon>Bacillales</taxon>
        <taxon>Staphylococcaceae</taxon>
        <taxon>Staphylococcus</taxon>
    </lineage>
</organism>
<dbReference type="AlphaFoldDB" id="A0A7Z8E3G5"/>
<reference evidence="1 2" key="1">
    <citation type="journal article" date="2019" name="Sci. Transl. Med.">
        <title>Quorum sensing between bacterial species on the skin protects against epidermal injury in atopic dermatitis.</title>
        <authorList>
            <person name="Williams M.R."/>
        </authorList>
    </citation>
    <scope>NUCLEOTIDE SEQUENCE [LARGE SCALE GENOMIC DNA]</scope>
    <source>
        <strain evidence="1 2">H8</strain>
    </source>
</reference>
<accession>A0A7Z8E3G5</accession>